<dbReference type="Pfam" id="PF12833">
    <property type="entry name" value="HTH_18"/>
    <property type="match status" value="1"/>
</dbReference>
<dbReference type="PANTHER" id="PTHR47893:SF1">
    <property type="entry name" value="REGULATORY PROTEIN PCHR"/>
    <property type="match status" value="1"/>
</dbReference>
<keyword evidence="3" id="KW-0804">Transcription</keyword>
<dbReference type="InterPro" id="IPR018060">
    <property type="entry name" value="HTH_AraC"/>
</dbReference>
<dbReference type="InterPro" id="IPR009057">
    <property type="entry name" value="Homeodomain-like_sf"/>
</dbReference>
<comment type="caution">
    <text evidence="5">The sequence shown here is derived from an EMBL/GenBank/DDBJ whole genome shotgun (WGS) entry which is preliminary data.</text>
</comment>
<sequence length="307" mass="33495">MTEQRSIGGGAFASQRPRHGWRELRPGLTLQCGVEAHAEACVGEAVIDDHIRIVLVLEGALDLRYDSHPLNLQGPSGGRGRSVRNGAVVTLQEPVRLRRVVRQGDASRRISIGVSRSWLQETLGEPGQEGGASARHLDTVQWAISPRACVLAEQLLNPPALQSYLAGLYQESRTIELIAEALVQARGGGTAGQEPGGARLSSASLRRMTELKAWLQDHAAEPLQLEQIARQMHTTPSTLQRHFRLAFGTTVFDFLQKERLRQARMALERDGISVEQAAALAGYANATGFATAFRRCFGLSPSQARLR</sequence>
<protein>
    <submittedName>
        <fullName evidence="5">AraC family transcriptional regulator</fullName>
    </submittedName>
</protein>
<evidence type="ECO:0000313" key="5">
    <source>
        <dbReference type="EMBL" id="RZS69639.1"/>
    </source>
</evidence>
<feature type="domain" description="HTH araC/xylS-type" evidence="4">
    <location>
        <begin position="209"/>
        <end position="307"/>
    </location>
</feature>
<evidence type="ECO:0000313" key="6">
    <source>
        <dbReference type="Proteomes" id="UP000292039"/>
    </source>
</evidence>
<dbReference type="GO" id="GO:0043565">
    <property type="term" value="F:sequence-specific DNA binding"/>
    <property type="evidence" value="ECO:0007669"/>
    <property type="project" value="InterPro"/>
</dbReference>
<dbReference type="Gene3D" id="1.10.10.60">
    <property type="entry name" value="Homeodomain-like"/>
    <property type="match status" value="1"/>
</dbReference>
<keyword evidence="2" id="KW-0238">DNA-binding</keyword>
<dbReference type="AlphaFoldDB" id="A0A4Q7MS57"/>
<dbReference type="PROSITE" id="PS01124">
    <property type="entry name" value="HTH_ARAC_FAMILY_2"/>
    <property type="match status" value="1"/>
</dbReference>
<evidence type="ECO:0000256" key="2">
    <source>
        <dbReference type="ARBA" id="ARBA00023125"/>
    </source>
</evidence>
<accession>A0A4Q7MS57</accession>
<gene>
    <name evidence="5" type="ORF">EV679_2243</name>
</gene>
<evidence type="ECO:0000256" key="1">
    <source>
        <dbReference type="ARBA" id="ARBA00023015"/>
    </source>
</evidence>
<name>A0A4Q7MS57_9BURK</name>
<dbReference type="GO" id="GO:0003700">
    <property type="term" value="F:DNA-binding transcription factor activity"/>
    <property type="evidence" value="ECO:0007669"/>
    <property type="project" value="InterPro"/>
</dbReference>
<dbReference type="SMART" id="SM00342">
    <property type="entry name" value="HTH_ARAC"/>
    <property type="match status" value="1"/>
</dbReference>
<dbReference type="PROSITE" id="PS00041">
    <property type="entry name" value="HTH_ARAC_FAMILY_1"/>
    <property type="match status" value="1"/>
</dbReference>
<dbReference type="RefSeq" id="WP_130487241.1">
    <property type="nucleotide sequence ID" value="NZ_CBCSEB010000011.1"/>
</dbReference>
<organism evidence="5 6">
    <name type="scientific">Kerstersia gyiorum</name>
    <dbReference type="NCBI Taxonomy" id="206506"/>
    <lineage>
        <taxon>Bacteria</taxon>
        <taxon>Pseudomonadati</taxon>
        <taxon>Pseudomonadota</taxon>
        <taxon>Betaproteobacteria</taxon>
        <taxon>Burkholderiales</taxon>
        <taxon>Alcaligenaceae</taxon>
        <taxon>Kerstersia</taxon>
    </lineage>
</organism>
<dbReference type="InterPro" id="IPR053142">
    <property type="entry name" value="PchR_regulatory_protein"/>
</dbReference>
<dbReference type="SUPFAM" id="SSF46689">
    <property type="entry name" value="Homeodomain-like"/>
    <property type="match status" value="2"/>
</dbReference>
<proteinExistence type="predicted"/>
<dbReference type="EMBL" id="SGWZ01000003">
    <property type="protein sequence ID" value="RZS69639.1"/>
    <property type="molecule type" value="Genomic_DNA"/>
</dbReference>
<evidence type="ECO:0000256" key="3">
    <source>
        <dbReference type="ARBA" id="ARBA00023163"/>
    </source>
</evidence>
<dbReference type="InterPro" id="IPR018062">
    <property type="entry name" value="HTH_AraC-typ_CS"/>
</dbReference>
<keyword evidence="1" id="KW-0805">Transcription regulation</keyword>
<dbReference type="PANTHER" id="PTHR47893">
    <property type="entry name" value="REGULATORY PROTEIN PCHR"/>
    <property type="match status" value="1"/>
</dbReference>
<reference evidence="5 6" key="1">
    <citation type="submission" date="2019-02" db="EMBL/GenBank/DDBJ databases">
        <title>Genomic Encyclopedia of Type Strains, Phase IV (KMG-IV): sequencing the most valuable type-strain genomes for metagenomic binning, comparative biology and taxonomic classification.</title>
        <authorList>
            <person name="Goeker M."/>
        </authorList>
    </citation>
    <scope>NUCLEOTIDE SEQUENCE [LARGE SCALE GENOMIC DNA]</scope>
    <source>
        <strain evidence="5 6">DSM 16618</strain>
    </source>
</reference>
<dbReference type="Proteomes" id="UP000292039">
    <property type="component" value="Unassembled WGS sequence"/>
</dbReference>
<evidence type="ECO:0000259" key="4">
    <source>
        <dbReference type="PROSITE" id="PS01124"/>
    </source>
</evidence>